<name>A0ABX8GB58_EXIAC</name>
<feature type="domain" description="N-acetyltransferase" evidence="1">
    <location>
        <begin position="135"/>
        <end position="279"/>
    </location>
</feature>
<protein>
    <submittedName>
        <fullName evidence="2">GNAT family N-acetyltransferase</fullName>
    </submittedName>
</protein>
<accession>A0ABX8GB58</accession>
<dbReference type="PROSITE" id="PS51186">
    <property type="entry name" value="GNAT"/>
    <property type="match status" value="1"/>
</dbReference>
<gene>
    <name evidence="2" type="ORF">KKI46_03120</name>
</gene>
<dbReference type="EMBL" id="CP075897">
    <property type="protein sequence ID" value="QWB30681.1"/>
    <property type="molecule type" value="Genomic_DNA"/>
</dbReference>
<evidence type="ECO:0000313" key="3">
    <source>
        <dbReference type="Proteomes" id="UP000679498"/>
    </source>
</evidence>
<evidence type="ECO:0000313" key="2">
    <source>
        <dbReference type="EMBL" id="QWB30681.1"/>
    </source>
</evidence>
<reference evidence="2 3" key="1">
    <citation type="submission" date="2021-05" db="EMBL/GenBank/DDBJ databases">
        <title>Biocontrol using Exiguobacterium acetylicum SI17 against litchi downy blight caused by Peronophythora litchii.</title>
        <authorList>
            <person name="Zheng L."/>
        </authorList>
    </citation>
    <scope>NUCLEOTIDE SEQUENCE [LARGE SCALE GENOMIC DNA]</scope>
    <source>
        <strain evidence="2 3">SI17</strain>
    </source>
</reference>
<dbReference type="CDD" id="cd04301">
    <property type="entry name" value="NAT_SF"/>
    <property type="match status" value="1"/>
</dbReference>
<keyword evidence="3" id="KW-1185">Reference proteome</keyword>
<evidence type="ECO:0000259" key="1">
    <source>
        <dbReference type="PROSITE" id="PS51186"/>
    </source>
</evidence>
<proteinExistence type="predicted"/>
<dbReference type="Proteomes" id="UP000679498">
    <property type="component" value="Chromosome"/>
</dbReference>
<dbReference type="Pfam" id="PF00583">
    <property type="entry name" value="Acetyltransf_1"/>
    <property type="match status" value="1"/>
</dbReference>
<organism evidence="2 3">
    <name type="scientific">Exiguobacterium acetylicum</name>
    <name type="common">Brevibacterium acetylicum</name>
    <dbReference type="NCBI Taxonomy" id="41170"/>
    <lineage>
        <taxon>Bacteria</taxon>
        <taxon>Bacillati</taxon>
        <taxon>Bacillota</taxon>
        <taxon>Bacilli</taxon>
        <taxon>Bacillales</taxon>
        <taxon>Bacillales Family XII. Incertae Sedis</taxon>
        <taxon>Exiguobacterium</taxon>
    </lineage>
</organism>
<sequence>MPIVYYNQLSHVQRRHVHQLLQHHQKASDFSFFQPLEDCQWVYLESGQVKATLGYHVVHDIVHFINGAFHDIKAFRRLAILLHLHAVRQGCRHIHVQVSPPHDLSLTSIWKELGYSLYAEQFRLIGLSEGQPATLRLKAVHAQNQDTYLALRNDAIRGTHHFFPYQVSDLDKLIHRKAIPYLVYDKQLIVGTLLFQKQGQNIRLLEITCLPELRRQGYGSRILHTFQEKLRRANIQTFEVSFLSTQQDVLRLYHPSMFCDIQLTSHWHTFSTDPPPLII</sequence>
<dbReference type="SUPFAM" id="SSF55729">
    <property type="entry name" value="Acyl-CoA N-acyltransferases (Nat)"/>
    <property type="match status" value="1"/>
</dbReference>
<dbReference type="Gene3D" id="3.40.630.30">
    <property type="match status" value="1"/>
</dbReference>
<dbReference type="InterPro" id="IPR000182">
    <property type="entry name" value="GNAT_dom"/>
</dbReference>
<dbReference type="InterPro" id="IPR016181">
    <property type="entry name" value="Acyl_CoA_acyltransferase"/>
</dbReference>